<evidence type="ECO:0000259" key="5">
    <source>
        <dbReference type="PROSITE" id="PS50865"/>
    </source>
</evidence>
<dbReference type="PROSITE" id="PS50865">
    <property type="entry name" value="ZF_MYND_2"/>
    <property type="match status" value="1"/>
</dbReference>
<dbReference type="InterPro" id="IPR046824">
    <property type="entry name" value="Mss51-like_C"/>
</dbReference>
<keyword evidence="1" id="KW-0479">Metal-binding</keyword>
<evidence type="ECO:0000313" key="6">
    <source>
        <dbReference type="EMBL" id="KAF0290873.1"/>
    </source>
</evidence>
<dbReference type="Pfam" id="PF01753">
    <property type="entry name" value="zf-MYND"/>
    <property type="match status" value="1"/>
</dbReference>
<evidence type="ECO:0000313" key="7">
    <source>
        <dbReference type="Proteomes" id="UP000440578"/>
    </source>
</evidence>
<keyword evidence="7" id="KW-1185">Reference proteome</keyword>
<dbReference type="EMBL" id="VIIS01001925">
    <property type="protein sequence ID" value="KAF0290873.1"/>
    <property type="molecule type" value="Genomic_DNA"/>
</dbReference>
<dbReference type="SUPFAM" id="SSF144232">
    <property type="entry name" value="HIT/MYND zinc finger-like"/>
    <property type="match status" value="2"/>
</dbReference>
<proteinExistence type="predicted"/>
<feature type="domain" description="MYND-type" evidence="5">
    <location>
        <begin position="13"/>
        <end position="54"/>
    </location>
</feature>
<protein>
    <recommendedName>
        <fullName evidence="5">MYND-type domain-containing protein</fullName>
    </recommendedName>
</protein>
<evidence type="ECO:0000256" key="1">
    <source>
        <dbReference type="ARBA" id="ARBA00022723"/>
    </source>
</evidence>
<gene>
    <name evidence="6" type="primary">Mss51_0</name>
    <name evidence="6" type="ORF">FJT64_010943</name>
</gene>
<evidence type="ECO:0000256" key="4">
    <source>
        <dbReference type="PROSITE-ProRule" id="PRU00134"/>
    </source>
</evidence>
<reference evidence="6 7" key="1">
    <citation type="submission" date="2019-07" db="EMBL/GenBank/DDBJ databases">
        <title>Draft genome assembly of a fouling barnacle, Amphibalanus amphitrite (Darwin, 1854): The first reference genome for Thecostraca.</title>
        <authorList>
            <person name="Kim W."/>
        </authorList>
    </citation>
    <scope>NUCLEOTIDE SEQUENCE [LARGE SCALE GENOMIC DNA]</scope>
    <source>
        <strain evidence="6">SNU_AA5</strain>
        <tissue evidence="6">Soma without cirri and trophi</tissue>
    </source>
</reference>
<accession>A0A6A4VB49</accession>
<dbReference type="OrthoDB" id="5282002at2759"/>
<keyword evidence="2 4" id="KW-0863">Zinc-finger</keyword>
<evidence type="ECO:0000256" key="2">
    <source>
        <dbReference type="ARBA" id="ARBA00022771"/>
    </source>
</evidence>
<evidence type="ECO:0000256" key="3">
    <source>
        <dbReference type="ARBA" id="ARBA00022833"/>
    </source>
</evidence>
<dbReference type="Gene3D" id="6.10.140.2220">
    <property type="match status" value="1"/>
</dbReference>
<comment type="caution">
    <text evidence="6">The sequence shown here is derived from an EMBL/GenBank/DDBJ whole genome shotgun (WGS) entry which is preliminary data.</text>
</comment>
<dbReference type="Pfam" id="PF20179">
    <property type="entry name" value="MSS51_C"/>
    <property type="match status" value="1"/>
</dbReference>
<dbReference type="Proteomes" id="UP000440578">
    <property type="component" value="Unassembled WGS sequence"/>
</dbReference>
<dbReference type="InterPro" id="IPR002893">
    <property type="entry name" value="Znf_MYND"/>
</dbReference>
<dbReference type="PANTHER" id="PTHR28069:SF2">
    <property type="entry name" value="GH20023P"/>
    <property type="match status" value="1"/>
</dbReference>
<name>A0A6A4VB49_AMPAM</name>
<dbReference type="PANTHER" id="PTHR28069">
    <property type="entry name" value="GH20023P"/>
    <property type="match status" value="1"/>
</dbReference>
<dbReference type="AlphaFoldDB" id="A0A6A4VB49"/>
<organism evidence="6 7">
    <name type="scientific">Amphibalanus amphitrite</name>
    <name type="common">Striped barnacle</name>
    <name type="synonym">Balanus amphitrite</name>
    <dbReference type="NCBI Taxonomy" id="1232801"/>
    <lineage>
        <taxon>Eukaryota</taxon>
        <taxon>Metazoa</taxon>
        <taxon>Ecdysozoa</taxon>
        <taxon>Arthropoda</taxon>
        <taxon>Crustacea</taxon>
        <taxon>Multicrustacea</taxon>
        <taxon>Cirripedia</taxon>
        <taxon>Thoracica</taxon>
        <taxon>Thoracicalcarea</taxon>
        <taxon>Balanomorpha</taxon>
        <taxon>Balanoidea</taxon>
        <taxon>Balanidae</taxon>
        <taxon>Amphibalaninae</taxon>
        <taxon>Amphibalanus</taxon>
    </lineage>
</organism>
<keyword evidence="3" id="KW-0862">Zinc</keyword>
<sequence>MLPARPVFTAHACHVCKRLHTKQHRLKSCGSCRLVAYCSAEHQRAHWPMHRALCKVITRRVRYLGTDHIYREALNVPSPEQWKKIRFKHMAVCEEMLGRPMEAYEKEMFLYPRACDTCHETNPEKLHTCANCHSVSFCSEDHLRKNHSKYCKDLRTLLDIHSYQNSHGVCEPPLPDTVLSEYEMLPPHIRELLVVSLLGPQRAMALGPVPLTVLTDYASYPLTLLFALQNIPVAEEVHISQRTELTVHVVGAEHATDCHPLGRWGSFLLHLLPRLRRLHVVFIGLELEAAGGRPGVTQHDFTSAACRAAGRRLTCELQPSTAYHTYCRSPQFRPPDVIAAFNAGLHRFAGHERRDTWRETIPYLVRDGVPLVLSGYTLLECPQDVARIEQEQKVDVLLPPRKNPYRSTRPQQNFLNEHEAPVVFKNQYVACLTAAAKPRK</sequence>
<dbReference type="GO" id="GO:0008270">
    <property type="term" value="F:zinc ion binding"/>
    <property type="evidence" value="ECO:0007669"/>
    <property type="project" value="UniProtKB-KW"/>
</dbReference>